<dbReference type="Proteomes" id="UP000193411">
    <property type="component" value="Unassembled WGS sequence"/>
</dbReference>
<keyword evidence="2" id="KW-1185">Reference proteome</keyword>
<name>A0A1Y2I817_9FUNG</name>
<accession>A0A1Y2I817</accession>
<dbReference type="AlphaFoldDB" id="A0A1Y2I817"/>
<evidence type="ECO:0000313" key="2">
    <source>
        <dbReference type="Proteomes" id="UP000193411"/>
    </source>
</evidence>
<protein>
    <submittedName>
        <fullName evidence="1">Uncharacterized protein</fullName>
    </submittedName>
</protein>
<dbReference type="EMBL" id="MCFL01000001">
    <property type="protein sequence ID" value="ORZ41662.1"/>
    <property type="molecule type" value="Genomic_DNA"/>
</dbReference>
<organism evidence="1 2">
    <name type="scientific">Catenaria anguillulae PL171</name>
    <dbReference type="NCBI Taxonomy" id="765915"/>
    <lineage>
        <taxon>Eukaryota</taxon>
        <taxon>Fungi</taxon>
        <taxon>Fungi incertae sedis</taxon>
        <taxon>Blastocladiomycota</taxon>
        <taxon>Blastocladiomycetes</taxon>
        <taxon>Blastocladiales</taxon>
        <taxon>Catenariaceae</taxon>
        <taxon>Catenaria</taxon>
    </lineage>
</organism>
<proteinExistence type="predicted"/>
<comment type="caution">
    <text evidence="1">The sequence shown here is derived from an EMBL/GenBank/DDBJ whole genome shotgun (WGS) entry which is preliminary data.</text>
</comment>
<reference evidence="1 2" key="1">
    <citation type="submission" date="2016-07" db="EMBL/GenBank/DDBJ databases">
        <title>Pervasive Adenine N6-methylation of Active Genes in Fungi.</title>
        <authorList>
            <consortium name="DOE Joint Genome Institute"/>
            <person name="Mondo S.J."/>
            <person name="Dannebaum R.O."/>
            <person name="Kuo R.C."/>
            <person name="Labutti K."/>
            <person name="Haridas S."/>
            <person name="Kuo A."/>
            <person name="Salamov A."/>
            <person name="Ahrendt S.R."/>
            <person name="Lipzen A."/>
            <person name="Sullivan W."/>
            <person name="Andreopoulos W.B."/>
            <person name="Clum A."/>
            <person name="Lindquist E."/>
            <person name="Daum C."/>
            <person name="Ramamoorthy G.K."/>
            <person name="Gryganskyi A."/>
            <person name="Culley D."/>
            <person name="Magnuson J.K."/>
            <person name="James T.Y."/>
            <person name="O'Malley M.A."/>
            <person name="Stajich J.E."/>
            <person name="Spatafora J.W."/>
            <person name="Visel A."/>
            <person name="Grigoriev I.V."/>
        </authorList>
    </citation>
    <scope>NUCLEOTIDE SEQUENCE [LARGE SCALE GENOMIC DNA]</scope>
    <source>
        <strain evidence="1 2">PL171</strain>
    </source>
</reference>
<evidence type="ECO:0000313" key="1">
    <source>
        <dbReference type="EMBL" id="ORZ41662.1"/>
    </source>
</evidence>
<sequence>MSRGGWMGDEVGLRLEASKVMLWPGRKRRPSKGERMNSGGNAASPCHTHGNCIAWTESEGKCVQVCTWTCAREINSSEERRIDGPSSMGNGPNSSRFPADGLYMYGERRVTHKQKTTRKATYTQTAQCIFPSRESRGCVTTHSTHSYLLPGSVVFRNPCAFSTQQSRLPAKPHECYCPNYPPRAH</sequence>
<gene>
    <name evidence="1" type="ORF">BCR44DRAFT_341212</name>
</gene>